<dbReference type="Pfam" id="PF07007">
    <property type="entry name" value="LprI"/>
    <property type="match status" value="1"/>
</dbReference>
<evidence type="ECO:0000259" key="1">
    <source>
        <dbReference type="Pfam" id="PF07007"/>
    </source>
</evidence>
<proteinExistence type="predicted"/>
<dbReference type="AlphaFoldDB" id="A0A975P9W6"/>
<accession>A0A975P9W6</accession>
<gene>
    <name evidence="2" type="ORF">KM031_07625</name>
</gene>
<organism evidence="2 3">
    <name type="scientific">Gemmobacter fulvus</name>
    <dbReference type="NCBI Taxonomy" id="2840474"/>
    <lineage>
        <taxon>Bacteria</taxon>
        <taxon>Pseudomonadati</taxon>
        <taxon>Pseudomonadota</taxon>
        <taxon>Alphaproteobacteria</taxon>
        <taxon>Rhodobacterales</taxon>
        <taxon>Paracoccaceae</taxon>
        <taxon>Gemmobacter</taxon>
    </lineage>
</organism>
<evidence type="ECO:0000313" key="3">
    <source>
        <dbReference type="Proteomes" id="UP000679352"/>
    </source>
</evidence>
<keyword evidence="3" id="KW-1185">Reference proteome</keyword>
<name>A0A975P9W6_9RHOB</name>
<evidence type="ECO:0000313" key="2">
    <source>
        <dbReference type="EMBL" id="QWK91723.1"/>
    </source>
</evidence>
<reference evidence="2" key="1">
    <citation type="submission" date="2021-06" db="EMBL/GenBank/DDBJ databases">
        <title>Direct submission.</title>
        <authorList>
            <person name="Lee C.-S."/>
            <person name="Jin L."/>
        </authorList>
    </citation>
    <scope>NUCLEOTIDE SEQUENCE</scope>
    <source>
        <strain evidence="2">Con5</strain>
    </source>
</reference>
<dbReference type="EMBL" id="CP076361">
    <property type="protein sequence ID" value="QWK91723.1"/>
    <property type="molecule type" value="Genomic_DNA"/>
</dbReference>
<feature type="domain" description="Lysozyme inhibitor LprI-like N-terminal" evidence="1">
    <location>
        <begin position="220"/>
        <end position="304"/>
    </location>
</feature>
<protein>
    <submittedName>
        <fullName evidence="2">DUF1311 domain-containing protein</fullName>
    </submittedName>
</protein>
<dbReference type="RefSeq" id="WP_089386175.1">
    <property type="nucleotide sequence ID" value="NZ_CP076361.1"/>
</dbReference>
<dbReference type="Gene3D" id="1.20.1270.180">
    <property type="match status" value="1"/>
</dbReference>
<dbReference type="KEGG" id="gfu:KM031_07625"/>
<sequence length="313" mass="34638">MHRSPYQQIIEWNARRGEHRRLGQELAAQIDALRAEVSTIAGLAPMHLQFVPIRLVTILEVFLREVIAELVDGDEATFQRAEKLVKGAKIDLTFAAHVNRRELTIGDFIAHSVSLNGIDGILAILDTLIPGFAHKLKAAHPRWSEESDDWPLPPIVTNYNAMMVALSRLFEVRHVLTHELPADPVFDLSDLTAFIDAARTFVDGVDWAVVEVLHGSVPRTQTAMNVAAGDKLRGEEEELNALLERVAALPGMDASMLRDAHAAWSDFADQHAALIASQVEGGSMYPLVWAGERSALVQDRIIQLKGVIEGWMD</sequence>
<dbReference type="Proteomes" id="UP000679352">
    <property type="component" value="Chromosome"/>
</dbReference>
<dbReference type="InterPro" id="IPR009739">
    <property type="entry name" value="LprI-like_N"/>
</dbReference>